<reference evidence="2 3" key="1">
    <citation type="submission" date="2021-06" db="EMBL/GenBank/DDBJ databases">
        <title>Caerostris extrusa draft genome.</title>
        <authorList>
            <person name="Kono N."/>
            <person name="Arakawa K."/>
        </authorList>
    </citation>
    <scope>NUCLEOTIDE SEQUENCE [LARGE SCALE GENOMIC DNA]</scope>
</reference>
<organism evidence="2 3">
    <name type="scientific">Caerostris extrusa</name>
    <name type="common">Bark spider</name>
    <name type="synonym">Caerostris bankana</name>
    <dbReference type="NCBI Taxonomy" id="172846"/>
    <lineage>
        <taxon>Eukaryota</taxon>
        <taxon>Metazoa</taxon>
        <taxon>Ecdysozoa</taxon>
        <taxon>Arthropoda</taxon>
        <taxon>Chelicerata</taxon>
        <taxon>Arachnida</taxon>
        <taxon>Araneae</taxon>
        <taxon>Araneomorphae</taxon>
        <taxon>Entelegynae</taxon>
        <taxon>Araneoidea</taxon>
        <taxon>Araneidae</taxon>
        <taxon>Caerostris</taxon>
    </lineage>
</organism>
<comment type="caution">
    <text evidence="2">The sequence shown here is derived from an EMBL/GenBank/DDBJ whole genome shotgun (WGS) entry which is preliminary data.</text>
</comment>
<gene>
    <name evidence="2" type="ORF">CEXT_632801</name>
</gene>
<proteinExistence type="predicted"/>
<feature type="compositionally biased region" description="Basic and acidic residues" evidence="1">
    <location>
        <begin position="23"/>
        <end position="32"/>
    </location>
</feature>
<accession>A0AAV4MH67</accession>
<name>A0AAV4MH67_CAEEX</name>
<evidence type="ECO:0000313" key="2">
    <source>
        <dbReference type="EMBL" id="GIX70992.1"/>
    </source>
</evidence>
<protein>
    <submittedName>
        <fullName evidence="2">Uncharacterized protein</fullName>
    </submittedName>
</protein>
<dbReference type="EMBL" id="BPLR01002177">
    <property type="protein sequence ID" value="GIX70992.1"/>
    <property type="molecule type" value="Genomic_DNA"/>
</dbReference>
<feature type="region of interest" description="Disordered" evidence="1">
    <location>
        <begin position="1"/>
        <end position="36"/>
    </location>
</feature>
<evidence type="ECO:0000256" key="1">
    <source>
        <dbReference type="SAM" id="MobiDB-lite"/>
    </source>
</evidence>
<dbReference type="AlphaFoldDB" id="A0AAV4MH67"/>
<dbReference type="Proteomes" id="UP001054945">
    <property type="component" value="Unassembled WGS sequence"/>
</dbReference>
<sequence>MSLRFRQVPGASPGLSLVSPEKQSPRNREIKAGGKHKLKCAASSSGSSKIIHSSSIVALPVPRRTGPTVEVCASAAANTPYIIDRRRPHNTVKC</sequence>
<evidence type="ECO:0000313" key="3">
    <source>
        <dbReference type="Proteomes" id="UP001054945"/>
    </source>
</evidence>
<keyword evidence="3" id="KW-1185">Reference proteome</keyword>